<comment type="caution">
    <text evidence="22">The sequence shown here is derived from an EMBL/GenBank/DDBJ whole genome shotgun (WGS) entry which is preliminary data.</text>
</comment>
<feature type="domain" description="Response regulatory" evidence="19">
    <location>
        <begin position="651"/>
        <end position="767"/>
    </location>
</feature>
<reference evidence="23" key="1">
    <citation type="journal article" date="2019" name="Int. J. Syst. Evol. Microbiol.">
        <title>The Global Catalogue of Microorganisms (GCM) 10K type strain sequencing project: providing services to taxonomists for standard genome sequencing and annotation.</title>
        <authorList>
            <consortium name="The Broad Institute Genomics Platform"/>
            <consortium name="The Broad Institute Genome Sequencing Center for Infectious Disease"/>
            <person name="Wu L."/>
            <person name="Ma J."/>
        </authorList>
    </citation>
    <scope>NUCLEOTIDE SEQUENCE [LARGE SCALE GENOMIC DNA]</scope>
    <source>
        <strain evidence="23">JCM 17561</strain>
    </source>
</reference>
<dbReference type="Gene3D" id="1.20.120.160">
    <property type="entry name" value="HPT domain"/>
    <property type="match status" value="1"/>
</dbReference>
<evidence type="ECO:0000256" key="6">
    <source>
        <dbReference type="ARBA" id="ARBA00022679"/>
    </source>
</evidence>
<dbReference type="Gene3D" id="3.30.565.10">
    <property type="entry name" value="Histidine kinase-like ATPase, C-terminal domain"/>
    <property type="match status" value="1"/>
</dbReference>
<feature type="transmembrane region" description="Helical" evidence="17">
    <location>
        <begin position="21"/>
        <end position="41"/>
    </location>
</feature>
<evidence type="ECO:0000256" key="9">
    <source>
        <dbReference type="ARBA" id="ARBA00022777"/>
    </source>
</evidence>
<keyword evidence="13 17" id="KW-0472">Membrane</keyword>
<evidence type="ECO:0000256" key="13">
    <source>
        <dbReference type="ARBA" id="ARBA00023136"/>
    </source>
</evidence>
<evidence type="ECO:0000259" key="20">
    <source>
        <dbReference type="PROSITE" id="PS50885"/>
    </source>
</evidence>
<keyword evidence="9" id="KW-0418">Kinase</keyword>
<dbReference type="InterPro" id="IPR036641">
    <property type="entry name" value="HPT_dom_sf"/>
</dbReference>
<feature type="domain" description="Histidine kinase" evidence="18">
    <location>
        <begin position="280"/>
        <end position="501"/>
    </location>
</feature>
<dbReference type="PANTHER" id="PTHR45339:SF1">
    <property type="entry name" value="HYBRID SIGNAL TRANSDUCTION HISTIDINE KINASE J"/>
    <property type="match status" value="1"/>
</dbReference>
<keyword evidence="4" id="KW-1003">Cell membrane</keyword>
<keyword evidence="5 15" id="KW-0597">Phosphoprotein</keyword>
<dbReference type="Pfam" id="PF00512">
    <property type="entry name" value="HisKA"/>
    <property type="match status" value="1"/>
</dbReference>
<dbReference type="PROSITE" id="PS50109">
    <property type="entry name" value="HIS_KIN"/>
    <property type="match status" value="1"/>
</dbReference>
<dbReference type="InterPro" id="IPR003660">
    <property type="entry name" value="HAMP_dom"/>
</dbReference>
<evidence type="ECO:0000256" key="4">
    <source>
        <dbReference type="ARBA" id="ARBA00022475"/>
    </source>
</evidence>
<dbReference type="SMART" id="SM00388">
    <property type="entry name" value="HisKA"/>
    <property type="match status" value="1"/>
</dbReference>
<dbReference type="Gene3D" id="1.10.287.130">
    <property type="match status" value="1"/>
</dbReference>
<dbReference type="CDD" id="cd00082">
    <property type="entry name" value="HisKA"/>
    <property type="match status" value="1"/>
</dbReference>
<evidence type="ECO:0000259" key="19">
    <source>
        <dbReference type="PROSITE" id="PS50110"/>
    </source>
</evidence>
<dbReference type="EC" id="2.7.13.3" evidence="3"/>
<dbReference type="InterPro" id="IPR036097">
    <property type="entry name" value="HisK_dim/P_sf"/>
</dbReference>
<dbReference type="Pfam" id="PF00672">
    <property type="entry name" value="HAMP"/>
    <property type="match status" value="1"/>
</dbReference>
<dbReference type="InterPro" id="IPR001789">
    <property type="entry name" value="Sig_transdc_resp-reg_receiver"/>
</dbReference>
<keyword evidence="10" id="KW-0067">ATP-binding</keyword>
<evidence type="ECO:0000256" key="16">
    <source>
        <dbReference type="SAM" id="MobiDB-lite"/>
    </source>
</evidence>
<evidence type="ECO:0000256" key="5">
    <source>
        <dbReference type="ARBA" id="ARBA00022553"/>
    </source>
</evidence>
<dbReference type="SUPFAM" id="SSF47226">
    <property type="entry name" value="Histidine-containing phosphotransfer domain, HPT domain"/>
    <property type="match status" value="1"/>
</dbReference>
<dbReference type="CDD" id="cd06225">
    <property type="entry name" value="HAMP"/>
    <property type="match status" value="1"/>
</dbReference>
<dbReference type="SUPFAM" id="SSF52172">
    <property type="entry name" value="CheY-like"/>
    <property type="match status" value="2"/>
</dbReference>
<evidence type="ECO:0000256" key="17">
    <source>
        <dbReference type="SAM" id="Phobius"/>
    </source>
</evidence>
<organism evidence="22 23">
    <name type="scientific">Comamonas faecalis</name>
    <dbReference type="NCBI Taxonomy" id="1387849"/>
    <lineage>
        <taxon>Bacteria</taxon>
        <taxon>Pseudomonadati</taxon>
        <taxon>Pseudomonadota</taxon>
        <taxon>Betaproteobacteria</taxon>
        <taxon>Burkholderiales</taxon>
        <taxon>Comamonadaceae</taxon>
        <taxon>Comamonas</taxon>
    </lineage>
</organism>
<dbReference type="SUPFAM" id="SSF158472">
    <property type="entry name" value="HAMP domain-like"/>
    <property type="match status" value="1"/>
</dbReference>
<keyword evidence="6" id="KW-0808">Transferase</keyword>
<dbReference type="SMART" id="SM00304">
    <property type="entry name" value="HAMP"/>
    <property type="match status" value="1"/>
</dbReference>
<dbReference type="Gene3D" id="6.10.340.10">
    <property type="match status" value="1"/>
</dbReference>
<feature type="modified residue" description="Phosphohistidine" evidence="14">
    <location>
        <position position="849"/>
    </location>
</feature>
<feature type="domain" description="Response regulatory" evidence="19">
    <location>
        <begin position="515"/>
        <end position="622"/>
    </location>
</feature>
<evidence type="ECO:0000313" key="22">
    <source>
        <dbReference type="EMBL" id="GAA3997052.1"/>
    </source>
</evidence>
<dbReference type="Gene3D" id="3.40.50.2300">
    <property type="match status" value="2"/>
</dbReference>
<dbReference type="PROSITE" id="PS50885">
    <property type="entry name" value="HAMP"/>
    <property type="match status" value="1"/>
</dbReference>
<dbReference type="InterPro" id="IPR004358">
    <property type="entry name" value="Sig_transdc_His_kin-like_C"/>
</dbReference>
<evidence type="ECO:0000256" key="10">
    <source>
        <dbReference type="ARBA" id="ARBA00022840"/>
    </source>
</evidence>
<dbReference type="SMART" id="SM00448">
    <property type="entry name" value="REC"/>
    <property type="match status" value="2"/>
</dbReference>
<dbReference type="InterPro" id="IPR033417">
    <property type="entry name" value="CHASE8"/>
</dbReference>
<dbReference type="SUPFAM" id="SSF55874">
    <property type="entry name" value="ATPase domain of HSP90 chaperone/DNA topoisomerase II/histidine kinase"/>
    <property type="match status" value="1"/>
</dbReference>
<dbReference type="Pfam" id="PF01627">
    <property type="entry name" value="Hpt"/>
    <property type="match status" value="1"/>
</dbReference>
<evidence type="ECO:0000256" key="15">
    <source>
        <dbReference type="PROSITE-ProRule" id="PRU00169"/>
    </source>
</evidence>
<keyword evidence="12" id="KW-0902">Two-component regulatory system</keyword>
<evidence type="ECO:0000313" key="23">
    <source>
        <dbReference type="Proteomes" id="UP001501627"/>
    </source>
</evidence>
<dbReference type="InterPro" id="IPR036890">
    <property type="entry name" value="HATPase_C_sf"/>
</dbReference>
<keyword evidence="11 17" id="KW-1133">Transmembrane helix</keyword>
<feature type="region of interest" description="Disordered" evidence="16">
    <location>
        <begin position="984"/>
        <end position="1003"/>
    </location>
</feature>
<feature type="domain" description="HPt" evidence="21">
    <location>
        <begin position="810"/>
        <end position="902"/>
    </location>
</feature>
<keyword evidence="7 17" id="KW-0812">Transmembrane</keyword>
<sequence>MKRGLPRLQARTIRGRLARMFALTWVLAFVLVFAVMLVQQWRTVRSEMQVSLQVQALLMATNSQAAFDFGDAHEAQRLLQAMEKNPAVVRARLLTDGGHKVLAQYARQPQDAAIAAPPPGGAQGARFVGNHLQVWAGVAGSQERAHIELLASLAPMQQALWHAAAQIGVGLLAVLLVFLWVSARVARRMAVPLQGLNGLMKRVAKRPQTRDRIVLTGDDELAQLGRSLNAMIDRLQRRDGELAQYRQGLERLVAQRTTALLQATERAQQANRAKSDFLARMSHEIRTPMNAIVGLGKLLLKTPLNPQQRECQERVLSATDMLLGLVNDILDYSRIEAGKLAIEHIAFDLEQVLRNVSNQVALRAHERGLELLFDVAEGVPERLMGDPLRLTQVLVNLANNAIKFTERGEITVRVTTLKRTPQQTVLAFAVHDTGMGIDADKLAELFSPFTQVDGSITRRFGGSGLGLAICRQLVELMGGRIDVRSTPGQGSRFRFTLPTQPVRTAPAQPVLQGRRVLLVDANAGARRVTGELLAQLGAQALAHGDCAGALQQLKDGAGQPLDALLLDARLDGSADLLAAARAQGLAVVELLTQTASAEGVHAQVLVKPLLRAPLRDALAHALNHGWPGSDAAAASQPQACDHDFSAIAGARVLLVDDVELNRTVALAFLQEAGVQADTAVDGREALRKLRSQHYDLVLMDIQMPDLDGWTVARAMRKAPRLRDLPVIAMTAHAQPADRERSLQAGMNDHLTKPIDPEALFAALLRWIAPRAQPPRPMAVAAAQSTGEGGAALAPLEGIDTAAGLAHCLGRVALYRRILGEFARENAGRAQQIAHADAAHDWPLARRLAHSLKGGAATIGAGALAQLARTLEDAYAQGGAAPAPACAALALELQRVCTLLQPFAHVDAAPTQAVPVPVQALLQRLRALLEADDAGALQLLDALQPACQGAARQALDAVRALVEDVEYAQALGHLPRLAQALGQGQAVGDNAPGGRPDASKKESA</sequence>
<accession>A0ABP7RG56</accession>
<dbReference type="EMBL" id="BAABBP010000017">
    <property type="protein sequence ID" value="GAA3997052.1"/>
    <property type="molecule type" value="Genomic_DNA"/>
</dbReference>
<evidence type="ECO:0000256" key="14">
    <source>
        <dbReference type="PROSITE-ProRule" id="PRU00110"/>
    </source>
</evidence>
<feature type="domain" description="HAMP" evidence="20">
    <location>
        <begin position="187"/>
        <end position="240"/>
    </location>
</feature>
<proteinExistence type="predicted"/>
<dbReference type="InterPro" id="IPR003594">
    <property type="entry name" value="HATPase_dom"/>
</dbReference>
<feature type="modified residue" description="4-aspartylphosphate" evidence="15">
    <location>
        <position position="567"/>
    </location>
</feature>
<dbReference type="InterPro" id="IPR008207">
    <property type="entry name" value="Sig_transdc_His_kin_Hpt_dom"/>
</dbReference>
<dbReference type="RefSeq" id="WP_344869642.1">
    <property type="nucleotide sequence ID" value="NZ_BAABBP010000017.1"/>
</dbReference>
<evidence type="ECO:0000256" key="7">
    <source>
        <dbReference type="ARBA" id="ARBA00022692"/>
    </source>
</evidence>
<evidence type="ECO:0000256" key="12">
    <source>
        <dbReference type="ARBA" id="ARBA00023012"/>
    </source>
</evidence>
<comment type="subcellular location">
    <subcellularLocation>
        <location evidence="2">Cell membrane</location>
        <topology evidence="2">Multi-pass membrane protein</topology>
    </subcellularLocation>
</comment>
<evidence type="ECO:0000256" key="3">
    <source>
        <dbReference type="ARBA" id="ARBA00012438"/>
    </source>
</evidence>
<dbReference type="Pfam" id="PF17152">
    <property type="entry name" value="CHASE8"/>
    <property type="match status" value="1"/>
</dbReference>
<dbReference type="SUPFAM" id="SSF47384">
    <property type="entry name" value="Homodimeric domain of signal transducing histidine kinase"/>
    <property type="match status" value="1"/>
</dbReference>
<evidence type="ECO:0000256" key="1">
    <source>
        <dbReference type="ARBA" id="ARBA00000085"/>
    </source>
</evidence>
<dbReference type="InterPro" id="IPR011006">
    <property type="entry name" value="CheY-like_superfamily"/>
</dbReference>
<dbReference type="CDD" id="cd17546">
    <property type="entry name" value="REC_hyHK_CKI1_RcsC-like"/>
    <property type="match status" value="1"/>
</dbReference>
<dbReference type="Pfam" id="PF02518">
    <property type="entry name" value="HATPase_c"/>
    <property type="match status" value="1"/>
</dbReference>
<keyword evidence="23" id="KW-1185">Reference proteome</keyword>
<dbReference type="PANTHER" id="PTHR45339">
    <property type="entry name" value="HYBRID SIGNAL TRANSDUCTION HISTIDINE KINASE J"/>
    <property type="match status" value="1"/>
</dbReference>
<evidence type="ECO:0000256" key="8">
    <source>
        <dbReference type="ARBA" id="ARBA00022741"/>
    </source>
</evidence>
<evidence type="ECO:0000256" key="2">
    <source>
        <dbReference type="ARBA" id="ARBA00004651"/>
    </source>
</evidence>
<comment type="catalytic activity">
    <reaction evidence="1">
        <text>ATP + protein L-histidine = ADP + protein N-phospho-L-histidine.</text>
        <dbReference type="EC" id="2.7.13.3"/>
    </reaction>
</comment>
<dbReference type="InterPro" id="IPR005467">
    <property type="entry name" value="His_kinase_dom"/>
</dbReference>
<evidence type="ECO:0000259" key="18">
    <source>
        <dbReference type="PROSITE" id="PS50109"/>
    </source>
</evidence>
<name>A0ABP7RG56_9BURK</name>
<dbReference type="Pfam" id="PF00072">
    <property type="entry name" value="Response_reg"/>
    <property type="match status" value="1"/>
</dbReference>
<dbReference type="CDD" id="cd16922">
    <property type="entry name" value="HATPase_EvgS-ArcB-TorS-like"/>
    <property type="match status" value="1"/>
</dbReference>
<evidence type="ECO:0000259" key="21">
    <source>
        <dbReference type="PROSITE" id="PS50894"/>
    </source>
</evidence>
<dbReference type="PROSITE" id="PS50894">
    <property type="entry name" value="HPT"/>
    <property type="match status" value="1"/>
</dbReference>
<keyword evidence="8" id="KW-0547">Nucleotide-binding</keyword>
<dbReference type="PROSITE" id="PS50110">
    <property type="entry name" value="RESPONSE_REGULATORY"/>
    <property type="match status" value="2"/>
</dbReference>
<protein>
    <recommendedName>
        <fullName evidence="3">histidine kinase</fullName>
        <ecNumber evidence="3">2.7.13.3</ecNumber>
    </recommendedName>
</protein>
<feature type="modified residue" description="4-aspartylphosphate" evidence="15">
    <location>
        <position position="700"/>
    </location>
</feature>
<dbReference type="PRINTS" id="PR00344">
    <property type="entry name" value="BCTRLSENSOR"/>
</dbReference>
<gene>
    <name evidence="22" type="ORF">GCM10022279_20870</name>
</gene>
<dbReference type="SMART" id="SM00387">
    <property type="entry name" value="HATPase_c"/>
    <property type="match status" value="1"/>
</dbReference>
<dbReference type="InterPro" id="IPR003661">
    <property type="entry name" value="HisK_dim/P_dom"/>
</dbReference>
<dbReference type="Proteomes" id="UP001501627">
    <property type="component" value="Unassembled WGS sequence"/>
</dbReference>
<evidence type="ECO:0000256" key="11">
    <source>
        <dbReference type="ARBA" id="ARBA00022989"/>
    </source>
</evidence>